<evidence type="ECO:0000313" key="1">
    <source>
        <dbReference type="EMBL" id="EZA48499.1"/>
    </source>
</evidence>
<gene>
    <name evidence="1" type="ORF">X777_12994</name>
</gene>
<keyword evidence="2" id="KW-1185">Reference proteome</keyword>
<accession>A0A026W046</accession>
<reference evidence="1 2" key="1">
    <citation type="journal article" date="2014" name="Curr. Biol.">
        <title>The genome of the clonal raider ant Cerapachys biroi.</title>
        <authorList>
            <person name="Oxley P.R."/>
            <person name="Ji L."/>
            <person name="Fetter-Pruneda I."/>
            <person name="McKenzie S.K."/>
            <person name="Li C."/>
            <person name="Hu H."/>
            <person name="Zhang G."/>
            <person name="Kronauer D.J."/>
        </authorList>
    </citation>
    <scope>NUCLEOTIDE SEQUENCE [LARGE SCALE GENOMIC DNA]</scope>
</reference>
<dbReference type="EMBL" id="KK107609">
    <property type="protein sequence ID" value="EZA48499.1"/>
    <property type="molecule type" value="Genomic_DNA"/>
</dbReference>
<proteinExistence type="predicted"/>
<dbReference type="AlphaFoldDB" id="A0A026W046"/>
<protein>
    <submittedName>
        <fullName evidence="1">Uncharacterized protein</fullName>
    </submittedName>
</protein>
<name>A0A026W046_OOCBI</name>
<dbReference type="Proteomes" id="UP000053097">
    <property type="component" value="Unassembled WGS sequence"/>
</dbReference>
<organism evidence="1 2">
    <name type="scientific">Ooceraea biroi</name>
    <name type="common">Clonal raider ant</name>
    <name type="synonym">Cerapachys biroi</name>
    <dbReference type="NCBI Taxonomy" id="2015173"/>
    <lineage>
        <taxon>Eukaryota</taxon>
        <taxon>Metazoa</taxon>
        <taxon>Ecdysozoa</taxon>
        <taxon>Arthropoda</taxon>
        <taxon>Hexapoda</taxon>
        <taxon>Insecta</taxon>
        <taxon>Pterygota</taxon>
        <taxon>Neoptera</taxon>
        <taxon>Endopterygota</taxon>
        <taxon>Hymenoptera</taxon>
        <taxon>Apocrita</taxon>
        <taxon>Aculeata</taxon>
        <taxon>Formicoidea</taxon>
        <taxon>Formicidae</taxon>
        <taxon>Dorylinae</taxon>
        <taxon>Ooceraea</taxon>
    </lineage>
</organism>
<sequence>MRFCRSLTRRRRSSSSKLLLRCSAARLWRNLFAFLYFHVHIPCEAKRHDKRQLLSRTHSHTRKKRTRANTPANKRIVTSAYKSIMNHRHVIFVVFGSSRNDMGSRVLY</sequence>
<evidence type="ECO:0000313" key="2">
    <source>
        <dbReference type="Proteomes" id="UP000053097"/>
    </source>
</evidence>